<feature type="compositionally biased region" description="Acidic residues" evidence="19">
    <location>
        <begin position="28"/>
        <end position="42"/>
    </location>
</feature>
<keyword evidence="6" id="KW-0963">Cytoplasm</keyword>
<dbReference type="GO" id="GO:0030295">
    <property type="term" value="F:protein kinase activator activity"/>
    <property type="evidence" value="ECO:0007669"/>
    <property type="project" value="InterPro"/>
</dbReference>
<evidence type="ECO:0000256" key="9">
    <source>
        <dbReference type="ARBA" id="ARBA00022723"/>
    </source>
</evidence>
<feature type="region of interest" description="Disordered" evidence="19">
    <location>
        <begin position="23"/>
        <end position="42"/>
    </location>
</feature>
<dbReference type="FunFam" id="1.10.510.10:FF:001234">
    <property type="entry name" value="Serine/threonine-protein kinase par-4"/>
    <property type="match status" value="1"/>
</dbReference>
<keyword evidence="11 21" id="KW-0418">Kinase</keyword>
<comment type="catalytic activity">
    <reaction evidence="16">
        <text>L-seryl-[protein] + ATP = O-phospho-L-seryl-[protein] + ADP + H(+)</text>
        <dbReference type="Rhea" id="RHEA:17989"/>
        <dbReference type="Rhea" id="RHEA-COMP:9863"/>
        <dbReference type="Rhea" id="RHEA-COMP:11604"/>
        <dbReference type="ChEBI" id="CHEBI:15378"/>
        <dbReference type="ChEBI" id="CHEBI:29999"/>
        <dbReference type="ChEBI" id="CHEBI:30616"/>
        <dbReference type="ChEBI" id="CHEBI:83421"/>
        <dbReference type="ChEBI" id="CHEBI:456216"/>
        <dbReference type="EC" id="2.7.11.1"/>
    </reaction>
</comment>
<keyword evidence="9" id="KW-0479">Metal-binding</keyword>
<dbReference type="EC" id="2.7.11.1" evidence="5"/>
<dbReference type="InterPro" id="IPR008271">
    <property type="entry name" value="Ser/Thr_kinase_AS"/>
</dbReference>
<dbReference type="InterPro" id="IPR000719">
    <property type="entry name" value="Prot_kinase_dom"/>
</dbReference>
<evidence type="ECO:0000256" key="4">
    <source>
        <dbReference type="ARBA" id="ARBA00009985"/>
    </source>
</evidence>
<sequence>MTEAVGFETDEETGLEFHKEPIKWDNFSGDDEEDDDGGFDGEEEINWKQQPPFFFQRLDSDEVVYKVKKKKCKLVGDFVMGDLLGEGSYGKVKEVMHCKTLQRRAVKILKKRKLRRIPNGEANVEREINLLKRLCHPNVIKLIDVMYNDEKQKMYIILEYCLSGLQDLLQFAKENMFPVWQSHRYFTQLIAGLEYLHGQGIIHKDIKPGNLLLTLEETIKITDFGVAEALDPFNPDDTCHTSQGSPVFQPPEVANGESFSGSKLDVWSSGVTLFNMTTGKYPFDGDTVFLLFENIAKGEFVIPDNVDESLSSLLRGMLHVDQNHRFSIQDIKAHPWFKKSPVQLISKRSNRFPDDMVKMPPERRKLSVLPYIINQFTHDSDSDEDYDEFEHSHHDFNNETAFNNYNEENGYEIIVGQDVGFGGGGLDEGSSRRTENRVVVQQPASQQLPSNNNKQLVVQHDQQRVNWIRRSIRKFPNNSFCRQS</sequence>
<dbReference type="PANTHER" id="PTHR24346:SF94">
    <property type="entry name" value="NON-SPECIFIC SERINE_THREONINE PROTEIN KINASE"/>
    <property type="match status" value="1"/>
</dbReference>
<comment type="caution">
    <text evidence="21">The sequence shown here is derived from an EMBL/GenBank/DDBJ whole genome shotgun (WGS) entry which is preliminary data.</text>
</comment>
<evidence type="ECO:0000313" key="22">
    <source>
        <dbReference type="Proteomes" id="UP000198287"/>
    </source>
</evidence>
<gene>
    <name evidence="21" type="ORF">Fcan01_23524</name>
</gene>
<dbReference type="Pfam" id="PF00069">
    <property type="entry name" value="Pkinase"/>
    <property type="match status" value="1"/>
</dbReference>
<dbReference type="CDD" id="cd14119">
    <property type="entry name" value="STKc_LKB1"/>
    <property type="match status" value="1"/>
</dbReference>
<keyword evidence="8" id="KW-0808">Transferase</keyword>
<dbReference type="PROSITE" id="PS00107">
    <property type="entry name" value="PROTEIN_KINASE_ATP"/>
    <property type="match status" value="1"/>
</dbReference>
<dbReference type="Gene3D" id="1.10.510.10">
    <property type="entry name" value="Transferase(Phosphotransferase) domain 1"/>
    <property type="match status" value="1"/>
</dbReference>
<evidence type="ECO:0000256" key="5">
    <source>
        <dbReference type="ARBA" id="ARBA00012513"/>
    </source>
</evidence>
<dbReference type="GO" id="GO:0001558">
    <property type="term" value="P:regulation of cell growth"/>
    <property type="evidence" value="ECO:0007669"/>
    <property type="project" value="InterPro"/>
</dbReference>
<evidence type="ECO:0000256" key="8">
    <source>
        <dbReference type="ARBA" id="ARBA00022679"/>
    </source>
</evidence>
<dbReference type="GO" id="GO:0004674">
    <property type="term" value="F:protein serine/threonine kinase activity"/>
    <property type="evidence" value="ECO:0007669"/>
    <property type="project" value="UniProtKB-KW"/>
</dbReference>
<dbReference type="OrthoDB" id="68483at2759"/>
<evidence type="ECO:0000256" key="6">
    <source>
        <dbReference type="ARBA" id="ARBA00022490"/>
    </source>
</evidence>
<feature type="binding site" evidence="17">
    <location>
        <position position="107"/>
    </location>
    <ligand>
        <name>ATP</name>
        <dbReference type="ChEBI" id="CHEBI:30616"/>
    </ligand>
</feature>
<keyword evidence="12 17" id="KW-0067">ATP-binding</keyword>
<evidence type="ECO:0000256" key="2">
    <source>
        <dbReference type="ARBA" id="ARBA00001946"/>
    </source>
</evidence>
<dbReference type="Proteomes" id="UP000198287">
    <property type="component" value="Unassembled WGS sequence"/>
</dbReference>
<evidence type="ECO:0000256" key="7">
    <source>
        <dbReference type="ARBA" id="ARBA00022527"/>
    </source>
</evidence>
<comment type="subcellular location">
    <subcellularLocation>
        <location evidence="3">Cytoplasm</location>
    </subcellularLocation>
</comment>
<dbReference type="SMART" id="SM00220">
    <property type="entry name" value="S_TKc"/>
    <property type="match status" value="1"/>
</dbReference>
<evidence type="ECO:0000256" key="16">
    <source>
        <dbReference type="ARBA" id="ARBA00048679"/>
    </source>
</evidence>
<evidence type="ECO:0000256" key="10">
    <source>
        <dbReference type="ARBA" id="ARBA00022741"/>
    </source>
</evidence>
<comment type="cofactor">
    <cofactor evidence="1">
        <name>Mn(2+)</name>
        <dbReference type="ChEBI" id="CHEBI:29035"/>
    </cofactor>
</comment>
<evidence type="ECO:0000256" key="18">
    <source>
        <dbReference type="RuleBase" id="RU000304"/>
    </source>
</evidence>
<keyword evidence="22" id="KW-1185">Reference proteome</keyword>
<organism evidence="21 22">
    <name type="scientific">Folsomia candida</name>
    <name type="common">Springtail</name>
    <dbReference type="NCBI Taxonomy" id="158441"/>
    <lineage>
        <taxon>Eukaryota</taxon>
        <taxon>Metazoa</taxon>
        <taxon>Ecdysozoa</taxon>
        <taxon>Arthropoda</taxon>
        <taxon>Hexapoda</taxon>
        <taxon>Collembola</taxon>
        <taxon>Entomobryomorpha</taxon>
        <taxon>Isotomoidea</taxon>
        <taxon>Isotomidae</taxon>
        <taxon>Proisotominae</taxon>
        <taxon>Folsomia</taxon>
    </lineage>
</organism>
<comment type="catalytic activity">
    <reaction evidence="15">
        <text>L-threonyl-[protein] + ATP = O-phospho-L-threonyl-[protein] + ADP + H(+)</text>
        <dbReference type="Rhea" id="RHEA:46608"/>
        <dbReference type="Rhea" id="RHEA-COMP:11060"/>
        <dbReference type="Rhea" id="RHEA-COMP:11605"/>
        <dbReference type="ChEBI" id="CHEBI:15378"/>
        <dbReference type="ChEBI" id="CHEBI:30013"/>
        <dbReference type="ChEBI" id="CHEBI:30616"/>
        <dbReference type="ChEBI" id="CHEBI:61977"/>
        <dbReference type="ChEBI" id="CHEBI:456216"/>
        <dbReference type="EC" id="2.7.11.1"/>
    </reaction>
</comment>
<dbReference type="PANTHER" id="PTHR24346">
    <property type="entry name" value="MAP/MICROTUBULE AFFINITY-REGULATING KINASE"/>
    <property type="match status" value="1"/>
</dbReference>
<keyword evidence="13" id="KW-0460">Magnesium</keyword>
<keyword evidence="14" id="KW-0464">Manganese</keyword>
<dbReference type="EMBL" id="LNIX01000028">
    <property type="protein sequence ID" value="OXA41730.1"/>
    <property type="molecule type" value="Genomic_DNA"/>
</dbReference>
<evidence type="ECO:0000259" key="20">
    <source>
        <dbReference type="PROSITE" id="PS50011"/>
    </source>
</evidence>
<evidence type="ECO:0000256" key="12">
    <source>
        <dbReference type="ARBA" id="ARBA00022840"/>
    </source>
</evidence>
<dbReference type="InterPro" id="IPR017441">
    <property type="entry name" value="Protein_kinase_ATP_BS"/>
</dbReference>
<dbReference type="GO" id="GO:0005737">
    <property type="term" value="C:cytoplasm"/>
    <property type="evidence" value="ECO:0007669"/>
    <property type="project" value="UniProtKB-SubCell"/>
</dbReference>
<dbReference type="FunFam" id="3.30.200.20:FF:000235">
    <property type="entry name" value="serine/threonine-protein kinase STK11"/>
    <property type="match status" value="1"/>
</dbReference>
<dbReference type="InterPro" id="IPR011009">
    <property type="entry name" value="Kinase-like_dom_sf"/>
</dbReference>
<comment type="similarity">
    <text evidence="4">Belongs to the protein kinase superfamily. CAMK Ser/Thr protein kinase family. LKB1 subfamily.</text>
</comment>
<evidence type="ECO:0000256" key="19">
    <source>
        <dbReference type="SAM" id="MobiDB-lite"/>
    </source>
</evidence>
<dbReference type="AlphaFoldDB" id="A0A226D9B1"/>
<evidence type="ECO:0000256" key="15">
    <source>
        <dbReference type="ARBA" id="ARBA00047899"/>
    </source>
</evidence>
<dbReference type="GO" id="GO:0046872">
    <property type="term" value="F:metal ion binding"/>
    <property type="evidence" value="ECO:0007669"/>
    <property type="project" value="UniProtKB-KW"/>
</dbReference>
<evidence type="ECO:0000256" key="14">
    <source>
        <dbReference type="ARBA" id="ARBA00023211"/>
    </source>
</evidence>
<dbReference type="SUPFAM" id="SSF56112">
    <property type="entry name" value="Protein kinase-like (PK-like)"/>
    <property type="match status" value="1"/>
</dbReference>
<dbReference type="GO" id="GO:0035556">
    <property type="term" value="P:intracellular signal transduction"/>
    <property type="evidence" value="ECO:0007669"/>
    <property type="project" value="TreeGrafter"/>
</dbReference>
<reference evidence="21 22" key="1">
    <citation type="submission" date="2015-12" db="EMBL/GenBank/DDBJ databases">
        <title>The genome of Folsomia candida.</title>
        <authorList>
            <person name="Faddeeva A."/>
            <person name="Derks M.F."/>
            <person name="Anvar Y."/>
            <person name="Smit S."/>
            <person name="Van Straalen N."/>
            <person name="Roelofs D."/>
        </authorList>
    </citation>
    <scope>NUCLEOTIDE SEQUENCE [LARGE SCALE GENOMIC DNA]</scope>
    <source>
        <strain evidence="21 22">VU population</strain>
        <tissue evidence="21">Whole body</tissue>
    </source>
</reference>
<dbReference type="STRING" id="158441.A0A226D9B1"/>
<dbReference type="PROSITE" id="PS50011">
    <property type="entry name" value="PROTEIN_KINASE_DOM"/>
    <property type="match status" value="1"/>
</dbReference>
<dbReference type="GO" id="GO:0005524">
    <property type="term" value="F:ATP binding"/>
    <property type="evidence" value="ECO:0007669"/>
    <property type="project" value="UniProtKB-UniRule"/>
</dbReference>
<evidence type="ECO:0000256" key="1">
    <source>
        <dbReference type="ARBA" id="ARBA00001936"/>
    </source>
</evidence>
<dbReference type="GO" id="GO:0042593">
    <property type="term" value="P:glucose homeostasis"/>
    <property type="evidence" value="ECO:0007669"/>
    <property type="project" value="InterPro"/>
</dbReference>
<evidence type="ECO:0000256" key="17">
    <source>
        <dbReference type="PROSITE-ProRule" id="PRU10141"/>
    </source>
</evidence>
<dbReference type="InterPro" id="IPR039154">
    <property type="entry name" value="LKB1_c"/>
</dbReference>
<proteinExistence type="inferred from homology"/>
<feature type="domain" description="Protein kinase" evidence="20">
    <location>
        <begin position="78"/>
        <end position="337"/>
    </location>
</feature>
<dbReference type="PROSITE" id="PS00108">
    <property type="entry name" value="PROTEIN_KINASE_ST"/>
    <property type="match status" value="1"/>
</dbReference>
<evidence type="ECO:0000256" key="13">
    <source>
        <dbReference type="ARBA" id="ARBA00022842"/>
    </source>
</evidence>
<evidence type="ECO:0000313" key="21">
    <source>
        <dbReference type="EMBL" id="OXA41730.1"/>
    </source>
</evidence>
<comment type="cofactor">
    <cofactor evidence="2">
        <name>Mg(2+)</name>
        <dbReference type="ChEBI" id="CHEBI:18420"/>
    </cofactor>
</comment>
<keyword evidence="10 17" id="KW-0547">Nucleotide-binding</keyword>
<dbReference type="OMA" id="FIPERCK"/>
<protein>
    <recommendedName>
        <fullName evidence="5">non-specific serine/threonine protein kinase</fullName>
        <ecNumber evidence="5">2.7.11.1</ecNumber>
    </recommendedName>
</protein>
<evidence type="ECO:0000256" key="3">
    <source>
        <dbReference type="ARBA" id="ARBA00004496"/>
    </source>
</evidence>
<dbReference type="GO" id="GO:0030010">
    <property type="term" value="P:establishment of cell polarity"/>
    <property type="evidence" value="ECO:0007669"/>
    <property type="project" value="InterPro"/>
</dbReference>
<name>A0A226D9B1_FOLCA</name>
<dbReference type="Gene3D" id="3.30.200.20">
    <property type="entry name" value="Phosphorylase Kinase, domain 1"/>
    <property type="match status" value="1"/>
</dbReference>
<keyword evidence="7 18" id="KW-0723">Serine/threonine-protein kinase</keyword>
<evidence type="ECO:0000256" key="11">
    <source>
        <dbReference type="ARBA" id="ARBA00022777"/>
    </source>
</evidence>
<accession>A0A226D9B1</accession>